<keyword evidence="3" id="KW-1185">Reference proteome</keyword>
<gene>
    <name evidence="2" type="ORF">B0T18DRAFT_412156</name>
</gene>
<protein>
    <submittedName>
        <fullName evidence="2">Uncharacterized protein</fullName>
    </submittedName>
</protein>
<reference evidence="2" key="1">
    <citation type="submission" date="2023-06" db="EMBL/GenBank/DDBJ databases">
        <title>Genome-scale phylogeny and comparative genomics of the fungal order Sordariales.</title>
        <authorList>
            <consortium name="Lawrence Berkeley National Laboratory"/>
            <person name="Hensen N."/>
            <person name="Bonometti L."/>
            <person name="Westerberg I."/>
            <person name="Brannstrom I.O."/>
            <person name="Guillou S."/>
            <person name="Cros-Aarteil S."/>
            <person name="Calhoun S."/>
            <person name="Haridas S."/>
            <person name="Kuo A."/>
            <person name="Mondo S."/>
            <person name="Pangilinan J."/>
            <person name="Riley R."/>
            <person name="LaButti K."/>
            <person name="Andreopoulos B."/>
            <person name="Lipzen A."/>
            <person name="Chen C."/>
            <person name="Yanf M."/>
            <person name="Daum C."/>
            <person name="Ng V."/>
            <person name="Clum A."/>
            <person name="Steindorff A."/>
            <person name="Ohm R."/>
            <person name="Martin F."/>
            <person name="Silar P."/>
            <person name="Natvig D."/>
            <person name="Lalanne C."/>
            <person name="Gautier V."/>
            <person name="Ament-velasquez S.L."/>
            <person name="Kruys A."/>
            <person name="Hutchinson M.I."/>
            <person name="Powell A.J."/>
            <person name="Barry K."/>
            <person name="Miller A.N."/>
            <person name="Grigoriev I.V."/>
            <person name="Debuchy R."/>
            <person name="Gladieux P."/>
            <person name="Thoren M.H."/>
            <person name="Johannesson H."/>
        </authorList>
    </citation>
    <scope>NUCLEOTIDE SEQUENCE</scope>
    <source>
        <strain evidence="2">SMH3187-1</strain>
    </source>
</reference>
<keyword evidence="1" id="KW-0472">Membrane</keyword>
<organism evidence="2 3">
    <name type="scientific">Schizothecium vesticola</name>
    <dbReference type="NCBI Taxonomy" id="314040"/>
    <lineage>
        <taxon>Eukaryota</taxon>
        <taxon>Fungi</taxon>
        <taxon>Dikarya</taxon>
        <taxon>Ascomycota</taxon>
        <taxon>Pezizomycotina</taxon>
        <taxon>Sordariomycetes</taxon>
        <taxon>Sordariomycetidae</taxon>
        <taxon>Sordariales</taxon>
        <taxon>Schizotheciaceae</taxon>
        <taxon>Schizothecium</taxon>
    </lineage>
</organism>
<name>A0AA40EW96_9PEZI</name>
<keyword evidence="1" id="KW-0812">Transmembrane</keyword>
<feature type="transmembrane region" description="Helical" evidence="1">
    <location>
        <begin position="9"/>
        <end position="29"/>
    </location>
</feature>
<evidence type="ECO:0000313" key="2">
    <source>
        <dbReference type="EMBL" id="KAK0746675.1"/>
    </source>
</evidence>
<keyword evidence="1" id="KW-1133">Transmembrane helix</keyword>
<comment type="caution">
    <text evidence="2">The sequence shown here is derived from an EMBL/GenBank/DDBJ whole genome shotgun (WGS) entry which is preliminary data.</text>
</comment>
<sequence>MMERGPSAWVVRGVSFVICWNWMGLFGFAWSMEYPGSARRWGWKIGIFGVSALGLHWREEARTASALGGSW</sequence>
<proteinExistence type="predicted"/>
<accession>A0AA40EW96</accession>
<dbReference type="Proteomes" id="UP001172155">
    <property type="component" value="Unassembled WGS sequence"/>
</dbReference>
<evidence type="ECO:0000313" key="3">
    <source>
        <dbReference type="Proteomes" id="UP001172155"/>
    </source>
</evidence>
<dbReference type="EMBL" id="JAUKUD010000004">
    <property type="protein sequence ID" value="KAK0746675.1"/>
    <property type="molecule type" value="Genomic_DNA"/>
</dbReference>
<evidence type="ECO:0000256" key="1">
    <source>
        <dbReference type="SAM" id="Phobius"/>
    </source>
</evidence>
<dbReference type="AlphaFoldDB" id="A0AA40EW96"/>